<dbReference type="GO" id="GO:0043709">
    <property type="term" value="P:cell adhesion involved in single-species biofilm formation"/>
    <property type="evidence" value="ECO:0007669"/>
    <property type="project" value="TreeGrafter"/>
</dbReference>
<proteinExistence type="predicted"/>
<dbReference type="SUPFAM" id="SSF55073">
    <property type="entry name" value="Nucleotide cyclase"/>
    <property type="match status" value="1"/>
</dbReference>
<dbReference type="Pfam" id="PF00990">
    <property type="entry name" value="GGDEF"/>
    <property type="match status" value="1"/>
</dbReference>
<dbReference type="GO" id="GO:0005886">
    <property type="term" value="C:plasma membrane"/>
    <property type="evidence" value="ECO:0007669"/>
    <property type="project" value="TreeGrafter"/>
</dbReference>
<dbReference type="PROSITE" id="PS50887">
    <property type="entry name" value="GGDEF"/>
    <property type="match status" value="1"/>
</dbReference>
<dbReference type="PANTHER" id="PTHR45138">
    <property type="entry name" value="REGULATORY COMPONENTS OF SENSORY TRANSDUCTION SYSTEM"/>
    <property type="match status" value="1"/>
</dbReference>
<evidence type="ECO:0000256" key="1">
    <source>
        <dbReference type="ARBA" id="ARBA00001946"/>
    </source>
</evidence>
<comment type="catalytic activity">
    <reaction evidence="3">
        <text>2 GTP = 3',3'-c-di-GMP + 2 diphosphate</text>
        <dbReference type="Rhea" id="RHEA:24898"/>
        <dbReference type="ChEBI" id="CHEBI:33019"/>
        <dbReference type="ChEBI" id="CHEBI:37565"/>
        <dbReference type="ChEBI" id="CHEBI:58805"/>
        <dbReference type="EC" id="2.7.7.65"/>
    </reaction>
</comment>
<dbReference type="InterPro" id="IPR001789">
    <property type="entry name" value="Sig_transdc_resp-reg_receiver"/>
</dbReference>
<dbReference type="SMART" id="SM00448">
    <property type="entry name" value="REC"/>
    <property type="match status" value="2"/>
</dbReference>
<evidence type="ECO:0000259" key="6">
    <source>
        <dbReference type="PROSITE" id="PS50887"/>
    </source>
</evidence>
<dbReference type="InterPro" id="IPR043128">
    <property type="entry name" value="Rev_trsase/Diguanyl_cyclase"/>
</dbReference>
<evidence type="ECO:0000313" key="8">
    <source>
        <dbReference type="Proteomes" id="UP000519004"/>
    </source>
</evidence>
<dbReference type="Gene3D" id="3.30.70.270">
    <property type="match status" value="1"/>
</dbReference>
<dbReference type="InterPro" id="IPR000160">
    <property type="entry name" value="GGDEF_dom"/>
</dbReference>
<dbReference type="Proteomes" id="UP000519004">
    <property type="component" value="Unassembled WGS sequence"/>
</dbReference>
<evidence type="ECO:0000256" key="4">
    <source>
        <dbReference type="PROSITE-ProRule" id="PRU00169"/>
    </source>
</evidence>
<keyword evidence="8" id="KW-1185">Reference proteome</keyword>
<evidence type="ECO:0000256" key="3">
    <source>
        <dbReference type="ARBA" id="ARBA00034247"/>
    </source>
</evidence>
<gene>
    <name evidence="7" type="ORF">HNQ58_000747</name>
</gene>
<organism evidence="7 8">
    <name type="scientific">Rehaibacterium terrae</name>
    <dbReference type="NCBI Taxonomy" id="1341696"/>
    <lineage>
        <taxon>Bacteria</taxon>
        <taxon>Pseudomonadati</taxon>
        <taxon>Pseudomonadota</taxon>
        <taxon>Gammaproteobacteria</taxon>
        <taxon>Lysobacterales</taxon>
        <taxon>Lysobacteraceae</taxon>
        <taxon>Rehaibacterium</taxon>
    </lineage>
</organism>
<dbReference type="GO" id="GO:1902201">
    <property type="term" value="P:negative regulation of bacterial-type flagellum-dependent cell motility"/>
    <property type="evidence" value="ECO:0007669"/>
    <property type="project" value="TreeGrafter"/>
</dbReference>
<dbReference type="Pfam" id="PF00072">
    <property type="entry name" value="Response_reg"/>
    <property type="match status" value="1"/>
</dbReference>
<evidence type="ECO:0000313" key="7">
    <source>
        <dbReference type="EMBL" id="MBB5014870.1"/>
    </source>
</evidence>
<name>A0A7W7XYP9_9GAMM</name>
<keyword evidence="4" id="KW-0597">Phosphoprotein</keyword>
<dbReference type="GO" id="GO:0000160">
    <property type="term" value="P:phosphorelay signal transduction system"/>
    <property type="evidence" value="ECO:0007669"/>
    <property type="project" value="InterPro"/>
</dbReference>
<dbReference type="SMART" id="SM00267">
    <property type="entry name" value="GGDEF"/>
    <property type="match status" value="1"/>
</dbReference>
<dbReference type="EMBL" id="JACHHX010000004">
    <property type="protein sequence ID" value="MBB5014870.1"/>
    <property type="molecule type" value="Genomic_DNA"/>
</dbReference>
<feature type="domain" description="Response regulatory" evidence="5">
    <location>
        <begin position="17"/>
        <end position="131"/>
    </location>
</feature>
<dbReference type="PANTHER" id="PTHR45138:SF9">
    <property type="entry name" value="DIGUANYLATE CYCLASE DGCM-RELATED"/>
    <property type="match status" value="1"/>
</dbReference>
<sequence length="430" mass="47012">MSTTVPTASALSNALDAVLVVENSPSYAAMVAEAIRERLGLPVTAVTSLADARRALMDENRYFLVLTGLVLADADQQTIIDTFVSRGLPTVVVSGVYDETIRQRILGRSVVDCVLKSAPGNIDYLVWLVQRLDRNRRLAALVVDDSLTARSYTAALLAMYGFRVVEAGDGATALDLLASDRGIRLVVVDYQMPGMDGIEFTRRVREHHARDKLAIIGVSASERATLVAQFLKNGANDFLHKPYSREEFFCRISQNADNLDLIGTLQDLATKDFLTGLPNRRHFFEQARRRFDQAVAAGRPLAVAMLDIDHFKHINDTWGHDTGDAVLRAVAATLALAATSQDLVARFGGEEFCMLAPDMPVDIAMRRFERLRRAIADLRIPCGDATVSLTVSIGVCPAPRESLHAMLSDADRLLYLAKAGGRNRVVTGEG</sequence>
<accession>A0A7W7XYP9</accession>
<dbReference type="PROSITE" id="PS50110">
    <property type="entry name" value="RESPONSE_REGULATORY"/>
    <property type="match status" value="2"/>
</dbReference>
<dbReference type="InterPro" id="IPR050469">
    <property type="entry name" value="Diguanylate_Cyclase"/>
</dbReference>
<evidence type="ECO:0000259" key="5">
    <source>
        <dbReference type="PROSITE" id="PS50110"/>
    </source>
</evidence>
<dbReference type="AlphaFoldDB" id="A0A7W7XYP9"/>
<evidence type="ECO:0000256" key="2">
    <source>
        <dbReference type="ARBA" id="ARBA00012528"/>
    </source>
</evidence>
<dbReference type="FunFam" id="3.30.70.270:FF:000001">
    <property type="entry name" value="Diguanylate cyclase domain protein"/>
    <property type="match status" value="1"/>
</dbReference>
<comment type="caution">
    <text evidence="4">Lacks conserved residue(s) required for the propagation of feature annotation.</text>
</comment>
<feature type="domain" description="GGDEF" evidence="6">
    <location>
        <begin position="299"/>
        <end position="430"/>
    </location>
</feature>
<reference evidence="7 8" key="1">
    <citation type="submission" date="2020-08" db="EMBL/GenBank/DDBJ databases">
        <title>Genomic Encyclopedia of Type Strains, Phase IV (KMG-IV): sequencing the most valuable type-strain genomes for metagenomic binning, comparative biology and taxonomic classification.</title>
        <authorList>
            <person name="Goeker M."/>
        </authorList>
    </citation>
    <scope>NUCLEOTIDE SEQUENCE [LARGE SCALE GENOMIC DNA]</scope>
    <source>
        <strain evidence="7 8">DSM 25897</strain>
    </source>
</reference>
<dbReference type="EC" id="2.7.7.65" evidence="2"/>
<dbReference type="SUPFAM" id="SSF52172">
    <property type="entry name" value="CheY-like"/>
    <property type="match status" value="2"/>
</dbReference>
<protein>
    <recommendedName>
        <fullName evidence="2">diguanylate cyclase</fullName>
        <ecNumber evidence="2">2.7.7.65</ecNumber>
    </recommendedName>
</protein>
<dbReference type="Gene3D" id="3.40.50.2300">
    <property type="match status" value="2"/>
</dbReference>
<feature type="domain" description="Response regulatory" evidence="5">
    <location>
        <begin position="139"/>
        <end position="256"/>
    </location>
</feature>
<feature type="modified residue" description="4-aspartylphosphate" evidence="4">
    <location>
        <position position="189"/>
    </location>
</feature>
<dbReference type="NCBIfam" id="TIGR00254">
    <property type="entry name" value="GGDEF"/>
    <property type="match status" value="1"/>
</dbReference>
<dbReference type="InterPro" id="IPR029787">
    <property type="entry name" value="Nucleotide_cyclase"/>
</dbReference>
<dbReference type="InterPro" id="IPR011006">
    <property type="entry name" value="CheY-like_superfamily"/>
</dbReference>
<dbReference type="CDD" id="cd01949">
    <property type="entry name" value="GGDEF"/>
    <property type="match status" value="1"/>
</dbReference>
<dbReference type="GO" id="GO:0052621">
    <property type="term" value="F:diguanylate cyclase activity"/>
    <property type="evidence" value="ECO:0007669"/>
    <property type="project" value="UniProtKB-EC"/>
</dbReference>
<comment type="caution">
    <text evidence="7">The sequence shown here is derived from an EMBL/GenBank/DDBJ whole genome shotgun (WGS) entry which is preliminary data.</text>
</comment>
<comment type="cofactor">
    <cofactor evidence="1">
        <name>Mg(2+)</name>
        <dbReference type="ChEBI" id="CHEBI:18420"/>
    </cofactor>
</comment>